<organism evidence="9 10">
    <name type="scientific">Pseudallescheria apiosperma</name>
    <name type="common">Scedosporium apiospermum</name>
    <dbReference type="NCBI Taxonomy" id="563466"/>
    <lineage>
        <taxon>Eukaryota</taxon>
        <taxon>Fungi</taxon>
        <taxon>Dikarya</taxon>
        <taxon>Ascomycota</taxon>
        <taxon>Pezizomycotina</taxon>
        <taxon>Sordariomycetes</taxon>
        <taxon>Hypocreomycetidae</taxon>
        <taxon>Microascales</taxon>
        <taxon>Microascaceae</taxon>
        <taxon>Scedosporium</taxon>
    </lineage>
</organism>
<dbReference type="SUPFAM" id="SSF53067">
    <property type="entry name" value="Actin-like ATPase domain"/>
    <property type="match status" value="2"/>
</dbReference>
<dbReference type="InterPro" id="IPR043129">
    <property type="entry name" value="ATPase_NBD"/>
</dbReference>
<dbReference type="GO" id="GO:0008865">
    <property type="term" value="F:fructokinase activity"/>
    <property type="evidence" value="ECO:0007669"/>
    <property type="project" value="TreeGrafter"/>
</dbReference>
<dbReference type="PANTHER" id="PTHR19443">
    <property type="entry name" value="HEXOKINASE"/>
    <property type="match status" value="1"/>
</dbReference>
<evidence type="ECO:0000256" key="4">
    <source>
        <dbReference type="ARBA" id="ARBA00022777"/>
    </source>
</evidence>
<dbReference type="VEuPathDB" id="FungiDB:SAPIO_CDS9087"/>
<dbReference type="InterPro" id="IPR022672">
    <property type="entry name" value="Hexokinase_N"/>
</dbReference>
<dbReference type="GO" id="GO:0001678">
    <property type="term" value="P:intracellular glucose homeostasis"/>
    <property type="evidence" value="ECO:0007669"/>
    <property type="project" value="InterPro"/>
</dbReference>
<dbReference type="EC" id="2.7.1.-" evidence="6"/>
<dbReference type="HOGENOM" id="CLU_014393_4_1_1"/>
<reference evidence="9 10" key="1">
    <citation type="journal article" date="2014" name="Genome Announc.">
        <title>Draft genome sequence of the pathogenic fungus Scedosporium apiospermum.</title>
        <authorList>
            <person name="Vandeputte P."/>
            <person name="Ghamrawi S."/>
            <person name="Rechenmann M."/>
            <person name="Iltis A."/>
            <person name="Giraud S."/>
            <person name="Fleury M."/>
            <person name="Thornton C."/>
            <person name="Delhaes L."/>
            <person name="Meyer W."/>
            <person name="Papon N."/>
            <person name="Bouchara J.P."/>
        </authorList>
    </citation>
    <scope>NUCLEOTIDE SEQUENCE [LARGE SCALE GENOMIC DNA]</scope>
    <source>
        <strain evidence="9 10">IHEM 14462</strain>
    </source>
</reference>
<dbReference type="Proteomes" id="UP000028545">
    <property type="component" value="Unassembled WGS sequence"/>
</dbReference>
<keyword evidence="5 6" id="KW-0067">ATP-binding</keyword>
<sequence length="529" mass="57618">MAILPKAFIAAIVRSIVRGKSWISVLFTFWSSPTVITASSSSLSQRSIDDFLREAEELILGPFTHNADLLKMSKGLKKQFQTALTDSEISMLPSYSYRLPSGEEKGQFLAIDMGGTTLRIALVELRGNGVGSSEKPCEVLRANILKAEEKVKDLVGMAFFEWMAENILDTVSSHLDRLDAKPLPIAVTWSFPLDIRNGIIHDMGKGFNAANGLIGQDLGDVIKKACKTKGLDVELQAILNDSTACLLSQAYVDPSTRLGLILGTGTNLAAFVPVSSIPISKYGGRPSSWFNDAKHVVVNTELGMYGKDVLPLTRWDMELKKTHEKPWFQPLEHLVSGMYLGECCRIPLVEAIETTGILGGVVPEGLRKPYSLRTETLALIAADSTPTFETALPAFNTLYPSPTPATPSDLQAISSLASFITRRSSAIVATSIYTLWKLRSEASLTHRQVLNFRDDHCTTKYALKAAIEREARRTTVSFNGAVIESYPGYLDMCQGYLDGLVGEGGKVELMEARDSSLLGAAVAVACEGR</sequence>
<evidence type="ECO:0000256" key="1">
    <source>
        <dbReference type="ARBA" id="ARBA00009225"/>
    </source>
</evidence>
<feature type="domain" description="Hexokinase N-terminal" evidence="7">
    <location>
        <begin position="66"/>
        <end position="251"/>
    </location>
</feature>
<name>A0A084FYB6_PSEDA</name>
<comment type="similarity">
    <text evidence="1 6">Belongs to the hexokinase family.</text>
</comment>
<keyword evidence="6" id="KW-0324">Glycolysis</keyword>
<dbReference type="CDD" id="cd24000">
    <property type="entry name" value="ASKHA_NBD_HK"/>
    <property type="match status" value="1"/>
</dbReference>
<dbReference type="PROSITE" id="PS51748">
    <property type="entry name" value="HEXOKINASE_2"/>
    <property type="match status" value="1"/>
</dbReference>
<dbReference type="Gene3D" id="3.30.420.40">
    <property type="match status" value="1"/>
</dbReference>
<evidence type="ECO:0000256" key="5">
    <source>
        <dbReference type="ARBA" id="ARBA00022840"/>
    </source>
</evidence>
<evidence type="ECO:0000313" key="10">
    <source>
        <dbReference type="Proteomes" id="UP000028545"/>
    </source>
</evidence>
<dbReference type="PANTHER" id="PTHR19443:SF24">
    <property type="entry name" value="PHOSPHOTRANSFERASE"/>
    <property type="match status" value="1"/>
</dbReference>
<dbReference type="GO" id="GO:0006096">
    <property type="term" value="P:glycolytic process"/>
    <property type="evidence" value="ECO:0007669"/>
    <property type="project" value="UniProtKB-UniPathway"/>
</dbReference>
<dbReference type="InterPro" id="IPR022673">
    <property type="entry name" value="Hexokinase_C"/>
</dbReference>
<dbReference type="PRINTS" id="PR00475">
    <property type="entry name" value="HEXOKINASE"/>
</dbReference>
<gene>
    <name evidence="9" type="ORF">SAPIO_CDS9087</name>
</gene>
<dbReference type="EMBL" id="JOWA01000132">
    <property type="protein sequence ID" value="KEZ40078.1"/>
    <property type="molecule type" value="Genomic_DNA"/>
</dbReference>
<proteinExistence type="inferred from homology"/>
<dbReference type="GO" id="GO:0005739">
    <property type="term" value="C:mitochondrion"/>
    <property type="evidence" value="ECO:0007669"/>
    <property type="project" value="TreeGrafter"/>
</dbReference>
<dbReference type="GO" id="GO:0005829">
    <property type="term" value="C:cytosol"/>
    <property type="evidence" value="ECO:0007669"/>
    <property type="project" value="TreeGrafter"/>
</dbReference>
<dbReference type="RefSeq" id="XP_016639877.1">
    <property type="nucleotide sequence ID" value="XM_016790574.1"/>
</dbReference>
<keyword evidence="3 6" id="KW-0547">Nucleotide-binding</keyword>
<evidence type="ECO:0000256" key="6">
    <source>
        <dbReference type="RuleBase" id="RU362007"/>
    </source>
</evidence>
<dbReference type="UniPathway" id="UPA00109">
    <property type="reaction ID" value="UER00180"/>
</dbReference>
<evidence type="ECO:0000259" key="8">
    <source>
        <dbReference type="Pfam" id="PF03727"/>
    </source>
</evidence>
<keyword evidence="2 6" id="KW-0808">Transferase</keyword>
<evidence type="ECO:0000259" key="7">
    <source>
        <dbReference type="Pfam" id="PF00349"/>
    </source>
</evidence>
<accession>A0A084FYB6</accession>
<dbReference type="Gene3D" id="3.40.367.20">
    <property type="match status" value="1"/>
</dbReference>
<keyword evidence="4 6" id="KW-0418">Kinase</keyword>
<dbReference type="InterPro" id="IPR001312">
    <property type="entry name" value="Hexokinase"/>
</dbReference>
<dbReference type="GO" id="GO:0005524">
    <property type="term" value="F:ATP binding"/>
    <property type="evidence" value="ECO:0007669"/>
    <property type="project" value="UniProtKB-UniRule"/>
</dbReference>
<evidence type="ECO:0000313" key="9">
    <source>
        <dbReference type="EMBL" id="KEZ40078.1"/>
    </source>
</evidence>
<evidence type="ECO:0000256" key="2">
    <source>
        <dbReference type="ARBA" id="ARBA00022679"/>
    </source>
</evidence>
<evidence type="ECO:0000256" key="3">
    <source>
        <dbReference type="ARBA" id="ARBA00022741"/>
    </source>
</evidence>
<comment type="caution">
    <text evidence="9">The sequence shown here is derived from an EMBL/GenBank/DDBJ whole genome shotgun (WGS) entry which is preliminary data.</text>
</comment>
<dbReference type="GO" id="GO:0004340">
    <property type="term" value="F:glucokinase activity"/>
    <property type="evidence" value="ECO:0007669"/>
    <property type="project" value="TreeGrafter"/>
</dbReference>
<protein>
    <recommendedName>
        <fullName evidence="6">Phosphotransferase</fullName>
        <ecNumber evidence="6">2.7.1.-</ecNumber>
    </recommendedName>
</protein>
<dbReference type="GO" id="GO:0019158">
    <property type="term" value="F:mannokinase activity"/>
    <property type="evidence" value="ECO:0007669"/>
    <property type="project" value="TreeGrafter"/>
</dbReference>
<dbReference type="GeneID" id="27728159"/>
<dbReference type="Pfam" id="PF03727">
    <property type="entry name" value="Hexokinase_2"/>
    <property type="match status" value="1"/>
</dbReference>
<dbReference type="OMA" id="PDFQPFE"/>
<dbReference type="Pfam" id="PF00349">
    <property type="entry name" value="Hexokinase_1"/>
    <property type="match status" value="1"/>
</dbReference>
<keyword evidence="10" id="KW-1185">Reference proteome</keyword>
<dbReference type="OrthoDB" id="419537at2759"/>
<feature type="domain" description="Hexokinase C-terminal" evidence="8">
    <location>
        <begin position="257"/>
        <end position="526"/>
    </location>
</feature>
<dbReference type="GO" id="GO:0005536">
    <property type="term" value="F:D-glucose binding"/>
    <property type="evidence" value="ECO:0007669"/>
    <property type="project" value="InterPro"/>
</dbReference>
<dbReference type="AlphaFoldDB" id="A0A084FYB6"/>
<dbReference type="GO" id="GO:0006006">
    <property type="term" value="P:glucose metabolic process"/>
    <property type="evidence" value="ECO:0007669"/>
    <property type="project" value="TreeGrafter"/>
</dbReference>
<dbReference type="KEGG" id="sapo:SAPIO_CDS9087"/>
<dbReference type="GO" id="GO:0006013">
    <property type="term" value="P:mannose metabolic process"/>
    <property type="evidence" value="ECO:0007669"/>
    <property type="project" value="TreeGrafter"/>
</dbReference>